<protein>
    <recommendedName>
        <fullName evidence="1">HMG domain-containing protein</fullName>
    </recommendedName>
</protein>
<accession>J0CRS4</accession>
<feature type="non-terminal residue" evidence="2">
    <location>
        <position position="204"/>
    </location>
</feature>
<dbReference type="KEGG" id="adl:AURDEDRAFT_27618"/>
<evidence type="ECO:0000259" key="1">
    <source>
        <dbReference type="Pfam" id="PF18717"/>
    </source>
</evidence>
<dbReference type="InParanoid" id="J0CRS4"/>
<name>J0CRS4_AURST</name>
<organism evidence="2 3">
    <name type="scientific">Auricularia subglabra (strain TFB-10046 / SS5)</name>
    <name type="common">White-rot fungus</name>
    <name type="synonym">Auricularia delicata (strain TFB10046)</name>
    <dbReference type="NCBI Taxonomy" id="717982"/>
    <lineage>
        <taxon>Eukaryota</taxon>
        <taxon>Fungi</taxon>
        <taxon>Dikarya</taxon>
        <taxon>Basidiomycota</taxon>
        <taxon>Agaricomycotina</taxon>
        <taxon>Agaricomycetes</taxon>
        <taxon>Auriculariales</taxon>
        <taxon>Auriculariaceae</taxon>
        <taxon>Auricularia</taxon>
    </lineage>
</organism>
<dbReference type="Pfam" id="PF18717">
    <property type="entry name" value="CxC4"/>
    <property type="match status" value="1"/>
</dbReference>
<dbReference type="InterPro" id="IPR040648">
    <property type="entry name" value="HMGXB3_CxC4"/>
</dbReference>
<feature type="non-terminal residue" evidence="2">
    <location>
        <position position="1"/>
    </location>
</feature>
<sequence length="204" mass="22830">PPFWARLPTDTAPTYTPVYTNPGHLALGSNARCRCGGAPDQSKPRRVIPCTIYSSLCAFESTIEIQPCSKCHPASRQYVGPDVRQFGLFNFNNRRLFTHELLDGFTNSMTATETPFNSYHTIMVRKYEGFSPVAFVSNRRLRTAWFSFSRIQQLADSFMCEVCGPEPLIVIFDGVTAGFDVKHATESLRPPTLPSEASIKRVNV</sequence>
<dbReference type="EMBL" id="JH688550">
    <property type="protein sequence ID" value="EJD32929.1"/>
    <property type="molecule type" value="Genomic_DNA"/>
</dbReference>
<feature type="domain" description="HMG" evidence="1">
    <location>
        <begin position="22"/>
        <end position="148"/>
    </location>
</feature>
<dbReference type="OMA" id="HELMDEY"/>
<reference evidence="3" key="1">
    <citation type="journal article" date="2012" name="Science">
        <title>The Paleozoic origin of enzymatic lignin decomposition reconstructed from 31 fungal genomes.</title>
        <authorList>
            <person name="Floudas D."/>
            <person name="Binder M."/>
            <person name="Riley R."/>
            <person name="Barry K."/>
            <person name="Blanchette R.A."/>
            <person name="Henrissat B."/>
            <person name="Martinez A.T."/>
            <person name="Otillar R."/>
            <person name="Spatafora J.W."/>
            <person name="Yadav J.S."/>
            <person name="Aerts A."/>
            <person name="Benoit I."/>
            <person name="Boyd A."/>
            <person name="Carlson A."/>
            <person name="Copeland A."/>
            <person name="Coutinho P.M."/>
            <person name="de Vries R.P."/>
            <person name="Ferreira P."/>
            <person name="Findley K."/>
            <person name="Foster B."/>
            <person name="Gaskell J."/>
            <person name="Glotzer D."/>
            <person name="Gorecki P."/>
            <person name="Heitman J."/>
            <person name="Hesse C."/>
            <person name="Hori C."/>
            <person name="Igarashi K."/>
            <person name="Jurgens J.A."/>
            <person name="Kallen N."/>
            <person name="Kersten P."/>
            <person name="Kohler A."/>
            <person name="Kuees U."/>
            <person name="Kumar T.K.A."/>
            <person name="Kuo A."/>
            <person name="LaButti K."/>
            <person name="Larrondo L.F."/>
            <person name="Lindquist E."/>
            <person name="Ling A."/>
            <person name="Lombard V."/>
            <person name="Lucas S."/>
            <person name="Lundell T."/>
            <person name="Martin R."/>
            <person name="McLaughlin D.J."/>
            <person name="Morgenstern I."/>
            <person name="Morin E."/>
            <person name="Murat C."/>
            <person name="Nagy L.G."/>
            <person name="Nolan M."/>
            <person name="Ohm R.A."/>
            <person name="Patyshakuliyeva A."/>
            <person name="Rokas A."/>
            <person name="Ruiz-Duenas F.J."/>
            <person name="Sabat G."/>
            <person name="Salamov A."/>
            <person name="Samejima M."/>
            <person name="Schmutz J."/>
            <person name="Slot J.C."/>
            <person name="St John F."/>
            <person name="Stenlid J."/>
            <person name="Sun H."/>
            <person name="Sun S."/>
            <person name="Syed K."/>
            <person name="Tsang A."/>
            <person name="Wiebenga A."/>
            <person name="Young D."/>
            <person name="Pisabarro A."/>
            <person name="Eastwood D.C."/>
            <person name="Martin F."/>
            <person name="Cullen D."/>
            <person name="Grigoriev I.V."/>
            <person name="Hibbett D.S."/>
        </authorList>
    </citation>
    <scope>NUCLEOTIDE SEQUENCE [LARGE SCALE GENOMIC DNA]</scope>
    <source>
        <strain evidence="3">TFB10046</strain>
    </source>
</reference>
<proteinExistence type="predicted"/>
<keyword evidence="3" id="KW-1185">Reference proteome</keyword>
<evidence type="ECO:0000313" key="2">
    <source>
        <dbReference type="EMBL" id="EJD32929.1"/>
    </source>
</evidence>
<dbReference type="Proteomes" id="UP000006514">
    <property type="component" value="Unassembled WGS sequence"/>
</dbReference>
<gene>
    <name evidence="2" type="ORF">AURDEDRAFT_27618</name>
</gene>
<dbReference type="OrthoDB" id="5598737at2759"/>
<dbReference type="eggNOG" id="ENOG502S87Y">
    <property type="taxonomic scope" value="Eukaryota"/>
</dbReference>
<dbReference type="AlphaFoldDB" id="J0CRS4"/>
<evidence type="ECO:0000313" key="3">
    <source>
        <dbReference type="Proteomes" id="UP000006514"/>
    </source>
</evidence>